<organism evidence="4">
    <name type="scientific">Nippostrongylus brasiliensis</name>
    <name type="common">Rat hookworm</name>
    <dbReference type="NCBI Taxonomy" id="27835"/>
    <lineage>
        <taxon>Eukaryota</taxon>
        <taxon>Metazoa</taxon>
        <taxon>Ecdysozoa</taxon>
        <taxon>Nematoda</taxon>
        <taxon>Chromadorea</taxon>
        <taxon>Rhabditida</taxon>
        <taxon>Rhabditina</taxon>
        <taxon>Rhabditomorpha</taxon>
        <taxon>Strongyloidea</taxon>
        <taxon>Heligmosomidae</taxon>
        <taxon>Nippostrongylus</taxon>
    </lineage>
</organism>
<reference evidence="2 3" key="2">
    <citation type="submission" date="2018-11" db="EMBL/GenBank/DDBJ databases">
        <authorList>
            <consortium name="Pathogen Informatics"/>
        </authorList>
    </citation>
    <scope>NUCLEOTIDE SEQUENCE [LARGE SCALE GENOMIC DNA]</scope>
</reference>
<evidence type="ECO:0000256" key="1">
    <source>
        <dbReference type="SAM" id="Coils"/>
    </source>
</evidence>
<reference evidence="4" key="1">
    <citation type="submission" date="2017-02" db="UniProtKB">
        <authorList>
            <consortium name="WormBaseParasite"/>
        </authorList>
    </citation>
    <scope>IDENTIFICATION</scope>
</reference>
<evidence type="ECO:0000313" key="3">
    <source>
        <dbReference type="Proteomes" id="UP000271162"/>
    </source>
</evidence>
<dbReference type="STRING" id="27835.A0A0N4YIH2"/>
<dbReference type="PANTHER" id="PTHR46014">
    <property type="entry name" value="TETRATRICOPEPTIDE REPEAT PROTEIN 1"/>
    <property type="match status" value="1"/>
</dbReference>
<feature type="coiled-coil region" evidence="1">
    <location>
        <begin position="100"/>
        <end position="139"/>
    </location>
</feature>
<keyword evidence="1" id="KW-0175">Coiled coil</keyword>
<evidence type="ECO:0000313" key="2">
    <source>
        <dbReference type="EMBL" id="VDL80307.1"/>
    </source>
</evidence>
<sequence length="189" mass="21151">MVIVEEEWEEDDTLEQAERLKGEGNTKFGVGDWAAAGEKYKEALAVCPTDADSLRSILHSNLSAALIKQEAWELAAEAATEAITANSSNDKALERRAFAYSHISEKYQKAVEDYEQLKRKQYQAKIDELQRKIAERDEKLKEEMIGKLKELGNACLRPFGLSTDSFQLTPNGEGGYSISMKNNTNQQDG</sequence>
<dbReference type="OMA" id="KSAIDDC"/>
<keyword evidence="3" id="KW-1185">Reference proteome</keyword>
<dbReference type="WBParaSite" id="NBR_0001671101-mRNA-1">
    <property type="protein sequence ID" value="NBR_0001671101-mRNA-1"/>
    <property type="gene ID" value="NBR_0001671101"/>
</dbReference>
<dbReference type="InterPro" id="IPR011990">
    <property type="entry name" value="TPR-like_helical_dom_sf"/>
</dbReference>
<evidence type="ECO:0000313" key="4">
    <source>
        <dbReference type="WBParaSite" id="NBR_0001671101-mRNA-1"/>
    </source>
</evidence>
<dbReference type="Proteomes" id="UP000271162">
    <property type="component" value="Unassembled WGS sequence"/>
</dbReference>
<dbReference type="InterPro" id="IPR052769">
    <property type="entry name" value="TPR_domain_protein"/>
</dbReference>
<dbReference type="PANTHER" id="PTHR46014:SF1">
    <property type="entry name" value="TETRATRICOPEPTIDE REPEAT PROTEIN 1"/>
    <property type="match status" value="1"/>
</dbReference>
<protein>
    <submittedName>
        <fullName evidence="4">Tetratricopeptide repeat protein 1 (inferred by orthology to a human protein)</fullName>
    </submittedName>
</protein>
<dbReference type="EMBL" id="UYSL01022353">
    <property type="protein sequence ID" value="VDL80307.1"/>
    <property type="molecule type" value="Genomic_DNA"/>
</dbReference>
<proteinExistence type="predicted"/>
<dbReference type="SUPFAM" id="SSF48452">
    <property type="entry name" value="TPR-like"/>
    <property type="match status" value="1"/>
</dbReference>
<name>A0A0N4YIH2_NIPBR</name>
<dbReference type="Gene3D" id="1.25.40.10">
    <property type="entry name" value="Tetratricopeptide repeat domain"/>
    <property type="match status" value="1"/>
</dbReference>
<gene>
    <name evidence="2" type="ORF">NBR_LOCUS16712</name>
</gene>
<dbReference type="AlphaFoldDB" id="A0A0N4YIH2"/>
<accession>A0A0N4YIH2</accession>